<reference evidence="2" key="1">
    <citation type="submission" date="2020-06" db="EMBL/GenBank/DDBJ databases">
        <authorList>
            <person name="Li T."/>
            <person name="Hu X."/>
            <person name="Zhang T."/>
            <person name="Song X."/>
            <person name="Zhang H."/>
            <person name="Dai N."/>
            <person name="Sheng W."/>
            <person name="Hou X."/>
            <person name="Wei L."/>
        </authorList>
    </citation>
    <scope>NUCLEOTIDE SEQUENCE</scope>
    <source>
        <strain evidence="2">G02</strain>
        <tissue evidence="2">Leaf</tissue>
    </source>
</reference>
<dbReference type="AlphaFoldDB" id="A0AAW2K7A1"/>
<organism evidence="2">
    <name type="scientific">Sesamum radiatum</name>
    <name type="common">Black benniseed</name>
    <dbReference type="NCBI Taxonomy" id="300843"/>
    <lineage>
        <taxon>Eukaryota</taxon>
        <taxon>Viridiplantae</taxon>
        <taxon>Streptophyta</taxon>
        <taxon>Embryophyta</taxon>
        <taxon>Tracheophyta</taxon>
        <taxon>Spermatophyta</taxon>
        <taxon>Magnoliopsida</taxon>
        <taxon>eudicotyledons</taxon>
        <taxon>Gunneridae</taxon>
        <taxon>Pentapetalae</taxon>
        <taxon>asterids</taxon>
        <taxon>lamiids</taxon>
        <taxon>Lamiales</taxon>
        <taxon>Pedaliaceae</taxon>
        <taxon>Sesamum</taxon>
    </lineage>
</organism>
<name>A0AAW2K7A1_SESRA</name>
<feature type="region of interest" description="Disordered" evidence="1">
    <location>
        <begin position="28"/>
        <end position="50"/>
    </location>
</feature>
<sequence length="50" mass="5083">MAAETILQMAPNIVVDNSSMEVFEEVQRRGESATGPMALGGDGTGAKGTG</sequence>
<protein>
    <submittedName>
        <fullName evidence="2">Uncharacterized protein</fullName>
    </submittedName>
</protein>
<gene>
    <name evidence="2" type="ORF">Sradi_6472900</name>
</gene>
<evidence type="ECO:0000313" key="2">
    <source>
        <dbReference type="EMBL" id="KAL0301961.1"/>
    </source>
</evidence>
<dbReference type="EMBL" id="JACGWJ010000030">
    <property type="protein sequence ID" value="KAL0301961.1"/>
    <property type="molecule type" value="Genomic_DNA"/>
</dbReference>
<proteinExistence type="predicted"/>
<feature type="compositionally biased region" description="Gly residues" evidence="1">
    <location>
        <begin position="38"/>
        <end position="50"/>
    </location>
</feature>
<reference evidence="2" key="2">
    <citation type="journal article" date="2024" name="Plant">
        <title>Genomic evolution and insights into agronomic trait innovations of Sesamum species.</title>
        <authorList>
            <person name="Miao H."/>
            <person name="Wang L."/>
            <person name="Qu L."/>
            <person name="Liu H."/>
            <person name="Sun Y."/>
            <person name="Le M."/>
            <person name="Wang Q."/>
            <person name="Wei S."/>
            <person name="Zheng Y."/>
            <person name="Lin W."/>
            <person name="Duan Y."/>
            <person name="Cao H."/>
            <person name="Xiong S."/>
            <person name="Wang X."/>
            <person name="Wei L."/>
            <person name="Li C."/>
            <person name="Ma Q."/>
            <person name="Ju M."/>
            <person name="Zhao R."/>
            <person name="Li G."/>
            <person name="Mu C."/>
            <person name="Tian Q."/>
            <person name="Mei H."/>
            <person name="Zhang T."/>
            <person name="Gao T."/>
            <person name="Zhang H."/>
        </authorList>
    </citation>
    <scope>NUCLEOTIDE SEQUENCE</scope>
    <source>
        <strain evidence="2">G02</strain>
    </source>
</reference>
<evidence type="ECO:0000256" key="1">
    <source>
        <dbReference type="SAM" id="MobiDB-lite"/>
    </source>
</evidence>
<accession>A0AAW2K7A1</accession>
<comment type="caution">
    <text evidence="2">The sequence shown here is derived from an EMBL/GenBank/DDBJ whole genome shotgun (WGS) entry which is preliminary data.</text>
</comment>